<dbReference type="GO" id="GO:0005230">
    <property type="term" value="F:extracellular ligand-gated monoatomic ion channel activity"/>
    <property type="evidence" value="ECO:0007669"/>
    <property type="project" value="InterPro"/>
</dbReference>
<dbReference type="STRING" id="53468.A0A0R3UPG4"/>
<feature type="region of interest" description="Disordered" evidence="1">
    <location>
        <begin position="257"/>
        <end position="299"/>
    </location>
</feature>
<evidence type="ECO:0000256" key="1">
    <source>
        <dbReference type="SAM" id="MobiDB-lite"/>
    </source>
</evidence>
<dbReference type="Gene3D" id="2.70.170.10">
    <property type="entry name" value="Neurotransmitter-gated ion-channel ligand-binding domain"/>
    <property type="match status" value="1"/>
</dbReference>
<accession>A0A0R3UPG4</accession>
<dbReference type="GO" id="GO:0016020">
    <property type="term" value="C:membrane"/>
    <property type="evidence" value="ECO:0007669"/>
    <property type="project" value="InterPro"/>
</dbReference>
<protein>
    <submittedName>
        <fullName evidence="2">Uncharacterized protein</fullName>
    </submittedName>
</protein>
<gene>
    <name evidence="2" type="ORF">MCOS_LOCUS9740</name>
</gene>
<name>A0A0R3UPG4_MESCO</name>
<feature type="non-terminal residue" evidence="2">
    <location>
        <position position="512"/>
    </location>
</feature>
<dbReference type="OrthoDB" id="203862at2759"/>
<keyword evidence="3" id="KW-1185">Reference proteome</keyword>
<feature type="region of interest" description="Disordered" evidence="1">
    <location>
        <begin position="330"/>
        <end position="366"/>
    </location>
</feature>
<dbReference type="InterPro" id="IPR036734">
    <property type="entry name" value="Neur_chan_lig-bd_sf"/>
</dbReference>
<reference evidence="2 3" key="1">
    <citation type="submission" date="2018-10" db="EMBL/GenBank/DDBJ databases">
        <authorList>
            <consortium name="Pathogen Informatics"/>
        </authorList>
    </citation>
    <scope>NUCLEOTIDE SEQUENCE [LARGE SCALE GENOMIC DNA]</scope>
</reference>
<organism evidence="2 3">
    <name type="scientific">Mesocestoides corti</name>
    <name type="common">Flatworm</name>
    <dbReference type="NCBI Taxonomy" id="53468"/>
    <lineage>
        <taxon>Eukaryota</taxon>
        <taxon>Metazoa</taxon>
        <taxon>Spiralia</taxon>
        <taxon>Lophotrochozoa</taxon>
        <taxon>Platyhelminthes</taxon>
        <taxon>Cestoda</taxon>
        <taxon>Eucestoda</taxon>
        <taxon>Cyclophyllidea</taxon>
        <taxon>Mesocestoididae</taxon>
        <taxon>Mesocestoides</taxon>
    </lineage>
</organism>
<sequence length="512" mass="56963">MSSFAHRNAKDSTGGEQSMLPCRRKETGQLLAVDILRGRQTDQYEYSVGCLSDETPLCQLPCTQGDLAAVNGAEVTSQNMRRTPRHSTDPSVLSNPEDIFESHSYQQRPMNMGWNGVVSESRGYQSRTVYANPFNCLPSTGTSPTEEAKDTLKANQLSVQIDKRGSTNSVVEKVSNSTVKSEQKKKPYEAPAFRLKHPARTYRLADVSTLHPAGAHANKHMSMKSLRQHSPWKSFVQESTVPDVPVSDFTDTGTKKMTAQSTVKTGSLIRTSASPKQPVSAEKSVSWKDDKPQARTDCQSTKCGSVDLQASQMDELVTVLAKLCDALENSPMLTPQGKRDTLPDTGLISGPPTATKPGDGRGRSADACHETKQLAHRTEKVIVEVRVVFLKIGEIDTLKEFYQADAFLQTKWREPRLDGRSPEVSRLEHINFDVALGKSTQSRRRLMGIALDLDRYWNPLCYIDNILSETKEVQWISTVTGPNSEVYIVERRRIKGVFLETLELNDFPLDVQ</sequence>
<feature type="compositionally biased region" description="Polar residues" evidence="1">
    <location>
        <begin position="257"/>
        <end position="277"/>
    </location>
</feature>
<evidence type="ECO:0000313" key="3">
    <source>
        <dbReference type="Proteomes" id="UP000267029"/>
    </source>
</evidence>
<feature type="region of interest" description="Disordered" evidence="1">
    <location>
        <begin position="1"/>
        <end position="23"/>
    </location>
</feature>
<evidence type="ECO:0000313" key="2">
    <source>
        <dbReference type="EMBL" id="VDD83737.1"/>
    </source>
</evidence>
<feature type="region of interest" description="Disordered" evidence="1">
    <location>
        <begin position="76"/>
        <end position="96"/>
    </location>
</feature>
<feature type="compositionally biased region" description="Basic and acidic residues" evidence="1">
    <location>
        <begin position="285"/>
        <end position="294"/>
    </location>
</feature>
<proteinExistence type="predicted"/>
<dbReference type="Proteomes" id="UP000267029">
    <property type="component" value="Unassembled WGS sequence"/>
</dbReference>
<dbReference type="AlphaFoldDB" id="A0A0R3UPG4"/>
<dbReference type="EMBL" id="UXSR01005822">
    <property type="protein sequence ID" value="VDD83737.1"/>
    <property type="molecule type" value="Genomic_DNA"/>
</dbReference>